<dbReference type="InterPro" id="IPR036775">
    <property type="entry name" value="DNA_pol_Y-fam_lit_finger_sf"/>
</dbReference>
<dbReference type="InterPro" id="IPR017961">
    <property type="entry name" value="DNA_pol_Y-fam_little_finger"/>
</dbReference>
<dbReference type="PANTHER" id="PTHR35369">
    <property type="entry name" value="BLR3025 PROTEIN-RELATED"/>
    <property type="match status" value="1"/>
</dbReference>
<evidence type="ECO:0000256" key="1">
    <source>
        <dbReference type="ARBA" id="ARBA00022763"/>
    </source>
</evidence>
<sequence length="150" mass="16067">MDSVGLLAALAPATVQRILAGRAGRLAADRARGLDPRPVTPQALPTSTSVSHTFPRQTLDGAEVRAALLELVVQLGLLLRRREQVARSVALTLRFAGGPSWEKSRRLPEASAHDDDLRTLAYRIIDAAGLQRGRLSGLILSGQLRKSFGG</sequence>
<dbReference type="InterPro" id="IPR050356">
    <property type="entry name" value="SulA_CellDiv_inhibitor"/>
</dbReference>
<comment type="caution">
    <text evidence="3">The sequence shown here is derived from an EMBL/GenBank/DDBJ whole genome shotgun (WGS) entry which is preliminary data.</text>
</comment>
<protein>
    <submittedName>
        <fullName evidence="3">Nucleotidyltransferase/DNA polymerase involved in DNA repair</fullName>
    </submittedName>
</protein>
<keyword evidence="4" id="KW-1185">Reference proteome</keyword>
<keyword evidence="1" id="KW-0227">DNA damage</keyword>
<name>A0ABU0RTE2_9ACTN</name>
<proteinExistence type="predicted"/>
<dbReference type="RefSeq" id="WP_307628853.1">
    <property type="nucleotide sequence ID" value="NZ_JAUSZS010000007.1"/>
</dbReference>
<organism evidence="3 4">
    <name type="scientific">Streptomyces turgidiscabies</name>
    <dbReference type="NCBI Taxonomy" id="85558"/>
    <lineage>
        <taxon>Bacteria</taxon>
        <taxon>Bacillati</taxon>
        <taxon>Actinomycetota</taxon>
        <taxon>Actinomycetes</taxon>
        <taxon>Kitasatosporales</taxon>
        <taxon>Streptomycetaceae</taxon>
        <taxon>Streptomyces</taxon>
    </lineage>
</organism>
<evidence type="ECO:0000313" key="3">
    <source>
        <dbReference type="EMBL" id="MDQ0935258.1"/>
    </source>
</evidence>
<feature type="domain" description="DNA polymerase Y-family little finger" evidence="2">
    <location>
        <begin position="46"/>
        <end position="142"/>
    </location>
</feature>
<dbReference type="Gene3D" id="3.30.1490.100">
    <property type="entry name" value="DNA polymerase, Y-family, little finger domain"/>
    <property type="match status" value="1"/>
</dbReference>
<dbReference type="SUPFAM" id="SSF100879">
    <property type="entry name" value="Lesion bypass DNA polymerase (Y-family), little finger domain"/>
    <property type="match status" value="1"/>
</dbReference>
<dbReference type="Proteomes" id="UP001223072">
    <property type="component" value="Unassembled WGS sequence"/>
</dbReference>
<evidence type="ECO:0000313" key="4">
    <source>
        <dbReference type="Proteomes" id="UP001223072"/>
    </source>
</evidence>
<dbReference type="Pfam" id="PF11799">
    <property type="entry name" value="IMS_C"/>
    <property type="match status" value="1"/>
</dbReference>
<accession>A0ABU0RTE2</accession>
<dbReference type="PANTHER" id="PTHR35369:SF2">
    <property type="entry name" value="BLR3025 PROTEIN"/>
    <property type="match status" value="1"/>
</dbReference>
<dbReference type="EMBL" id="JAUSZS010000007">
    <property type="protein sequence ID" value="MDQ0935258.1"/>
    <property type="molecule type" value="Genomic_DNA"/>
</dbReference>
<evidence type="ECO:0000259" key="2">
    <source>
        <dbReference type="Pfam" id="PF11799"/>
    </source>
</evidence>
<reference evidence="3 4" key="1">
    <citation type="submission" date="2023-07" db="EMBL/GenBank/DDBJ databases">
        <title>Comparative genomics of wheat-associated soil bacteria to identify genetic determinants of phenazine resistance.</title>
        <authorList>
            <person name="Mouncey N."/>
        </authorList>
    </citation>
    <scope>NUCLEOTIDE SEQUENCE [LARGE SCALE GENOMIC DNA]</scope>
    <source>
        <strain evidence="3 4">W2I16</strain>
    </source>
</reference>
<gene>
    <name evidence="3" type="ORF">QFZ49_005230</name>
</gene>